<dbReference type="AlphaFoldDB" id="A8H087"/>
<evidence type="ECO:0000256" key="1">
    <source>
        <dbReference type="SAM" id="SignalP"/>
    </source>
</evidence>
<evidence type="ECO:0000313" key="3">
    <source>
        <dbReference type="Proteomes" id="UP000002608"/>
    </source>
</evidence>
<reference evidence="2 3" key="1">
    <citation type="submission" date="2007-10" db="EMBL/GenBank/DDBJ databases">
        <title>Complete sequence of Shewanella pealeana ATCC 700345.</title>
        <authorList>
            <consortium name="US DOE Joint Genome Institute"/>
            <person name="Copeland A."/>
            <person name="Lucas S."/>
            <person name="Lapidus A."/>
            <person name="Barry K."/>
            <person name="Glavina del Rio T."/>
            <person name="Dalin E."/>
            <person name="Tice H."/>
            <person name="Pitluck S."/>
            <person name="Chertkov O."/>
            <person name="Brettin T."/>
            <person name="Bruce D."/>
            <person name="Detter J.C."/>
            <person name="Han C."/>
            <person name="Schmutz J."/>
            <person name="Larimer F."/>
            <person name="Land M."/>
            <person name="Hauser L."/>
            <person name="Kyrpides N."/>
            <person name="Kim E."/>
            <person name="Zhao J.-S.Z."/>
            <person name="Manno D."/>
            <person name="Hawari J."/>
            <person name="Richardson P."/>
        </authorList>
    </citation>
    <scope>NUCLEOTIDE SEQUENCE [LARGE SCALE GENOMIC DNA]</scope>
    <source>
        <strain evidence="3">ATCC 700345 / ANG-SQ1</strain>
    </source>
</reference>
<feature type="signal peptide" evidence="1">
    <location>
        <begin position="1"/>
        <end position="20"/>
    </location>
</feature>
<dbReference type="EMBL" id="CP000851">
    <property type="protein sequence ID" value="ABV85974.1"/>
    <property type="molecule type" value="Genomic_DNA"/>
</dbReference>
<dbReference type="eggNOG" id="ENOG502ZVC8">
    <property type="taxonomic scope" value="Bacteria"/>
</dbReference>
<dbReference type="OrthoDB" id="6398122at2"/>
<sequence length="306" mass="34756">MISSLAATAATAILATHMSAAGMTALGMTSGFLWTDIGPKQALVCERYQLEACAAQLPPSARNQLPHRINQLESLLGQRGAMVLPLHHGDIAGLVITDFEQLPNQQTINWGVGHFTLPLKQQPQLTYWHELGHLHAIDALSRQGQTIDSAYQHEWLADLYLHWRITKQTQSLDLAWQQYHRRNLAMMADSEFMSHWSVPVLAQAFELYSVEQLSQFASFDLFWRDISPKLRLHDSDTLDEFSSLIQRTFGAGTVQPLPGYMYWRKPALGRYLKPTLVELMGLDAAQDWLNSQQMTSEIVERERSHY</sequence>
<proteinExistence type="predicted"/>
<evidence type="ECO:0000313" key="2">
    <source>
        <dbReference type="EMBL" id="ABV85974.1"/>
    </source>
</evidence>
<dbReference type="Proteomes" id="UP000002608">
    <property type="component" value="Chromosome"/>
</dbReference>
<organism evidence="2 3">
    <name type="scientific">Shewanella pealeana (strain ATCC 700345 / ANG-SQ1)</name>
    <dbReference type="NCBI Taxonomy" id="398579"/>
    <lineage>
        <taxon>Bacteria</taxon>
        <taxon>Pseudomonadati</taxon>
        <taxon>Pseudomonadota</taxon>
        <taxon>Gammaproteobacteria</taxon>
        <taxon>Alteromonadales</taxon>
        <taxon>Shewanellaceae</taxon>
        <taxon>Shewanella</taxon>
    </lineage>
</organism>
<keyword evidence="1" id="KW-0732">Signal</keyword>
<dbReference type="STRING" id="398579.Spea_0647"/>
<name>A8H087_SHEPA</name>
<dbReference type="HOGENOM" id="CLU_1004350_0_0_6"/>
<gene>
    <name evidence="2" type="ordered locus">Spea_0647</name>
</gene>
<accession>A8H087</accession>
<protein>
    <submittedName>
        <fullName evidence="2">Uncharacterized protein</fullName>
    </submittedName>
</protein>
<keyword evidence="3" id="KW-1185">Reference proteome</keyword>
<feature type="chain" id="PRO_5002720590" evidence="1">
    <location>
        <begin position="21"/>
        <end position="306"/>
    </location>
</feature>
<dbReference type="KEGG" id="spl:Spea_0647"/>